<sequence length="183" mass="19017">MDRPRQSWSRLTTRHLLPALLVLAQVMTAVGFPTFSKPSARKTACGDTNCGCQAKAGSASAACCCSTAAKLITVGEPESCCAKPKKTAESCCSKKTAAKPCCEAKKKPEDDRPQVLWVAGMFARSCKGEHGPTGMPVPEPAVPPLQPAAPAFVEPASDAVLASNVKSPSLPAIPPDPPPRHVG</sequence>
<keyword evidence="3" id="KW-1185">Reference proteome</keyword>
<evidence type="ECO:0000313" key="2">
    <source>
        <dbReference type="EMBL" id="QEL14927.1"/>
    </source>
</evidence>
<dbReference type="EMBL" id="CP042425">
    <property type="protein sequence ID" value="QEL14927.1"/>
    <property type="molecule type" value="Genomic_DNA"/>
</dbReference>
<protein>
    <submittedName>
        <fullName evidence="2">Uncharacterized protein</fullName>
    </submittedName>
</protein>
<dbReference type="RefSeq" id="WP_149109784.1">
    <property type="nucleotide sequence ID" value="NZ_CP042425.1"/>
</dbReference>
<gene>
    <name evidence="2" type="ORF">PX52LOC_01828</name>
</gene>
<evidence type="ECO:0000313" key="3">
    <source>
        <dbReference type="Proteomes" id="UP000324974"/>
    </source>
</evidence>
<accession>A0A5C1A9M5</accession>
<dbReference type="Proteomes" id="UP000324974">
    <property type="component" value="Chromosome"/>
</dbReference>
<feature type="compositionally biased region" description="Pro residues" evidence="1">
    <location>
        <begin position="135"/>
        <end position="147"/>
    </location>
</feature>
<proteinExistence type="predicted"/>
<feature type="region of interest" description="Disordered" evidence="1">
    <location>
        <begin position="129"/>
        <end position="150"/>
    </location>
</feature>
<organism evidence="2 3">
    <name type="scientific">Limnoglobus roseus</name>
    <dbReference type="NCBI Taxonomy" id="2598579"/>
    <lineage>
        <taxon>Bacteria</taxon>
        <taxon>Pseudomonadati</taxon>
        <taxon>Planctomycetota</taxon>
        <taxon>Planctomycetia</taxon>
        <taxon>Gemmatales</taxon>
        <taxon>Gemmataceae</taxon>
        <taxon>Limnoglobus</taxon>
    </lineage>
</organism>
<evidence type="ECO:0000256" key="1">
    <source>
        <dbReference type="SAM" id="MobiDB-lite"/>
    </source>
</evidence>
<dbReference type="KEGG" id="lrs:PX52LOC_01828"/>
<reference evidence="3" key="1">
    <citation type="submission" date="2019-08" db="EMBL/GenBank/DDBJ databases">
        <title>Limnoglobus roseus gen. nov., sp. nov., a novel freshwater planctomycete with a giant genome from the family Gemmataceae.</title>
        <authorList>
            <person name="Kulichevskaya I.S."/>
            <person name="Naumoff D.G."/>
            <person name="Miroshnikov K."/>
            <person name="Ivanova A."/>
            <person name="Philippov D.A."/>
            <person name="Hakobyan A."/>
            <person name="Rijpstra I.C."/>
            <person name="Sinninghe Damste J.S."/>
            <person name="Liesack W."/>
            <person name="Dedysh S.N."/>
        </authorList>
    </citation>
    <scope>NUCLEOTIDE SEQUENCE [LARGE SCALE GENOMIC DNA]</scope>
    <source>
        <strain evidence="3">PX52</strain>
    </source>
</reference>
<dbReference type="AlphaFoldDB" id="A0A5C1A9M5"/>
<name>A0A5C1A9M5_9BACT</name>